<feature type="region of interest" description="Disordered" evidence="1">
    <location>
        <begin position="713"/>
        <end position="745"/>
    </location>
</feature>
<evidence type="ECO:0000256" key="1">
    <source>
        <dbReference type="SAM" id="MobiDB-lite"/>
    </source>
</evidence>
<feature type="compositionally biased region" description="Basic and acidic residues" evidence="1">
    <location>
        <begin position="248"/>
        <end position="271"/>
    </location>
</feature>
<reference evidence="3" key="1">
    <citation type="submission" date="2015-10" db="EMBL/GenBank/DDBJ databases">
        <authorList>
            <person name="Regsiter A."/>
            <person name="william w."/>
        </authorList>
    </citation>
    <scope>NUCLEOTIDE SEQUENCE</scope>
    <source>
        <strain evidence="3">Montdore</strain>
    </source>
</reference>
<protein>
    <recommendedName>
        <fullName evidence="2">DUF3020 domain-containing protein</fullName>
    </recommendedName>
</protein>
<feature type="compositionally biased region" description="Polar residues" evidence="1">
    <location>
        <begin position="713"/>
        <end position="725"/>
    </location>
</feature>
<feature type="compositionally biased region" description="Basic and acidic residues" evidence="1">
    <location>
        <begin position="326"/>
        <end position="335"/>
    </location>
</feature>
<keyword evidence="4" id="KW-1185">Reference proteome</keyword>
<feature type="region of interest" description="Disordered" evidence="1">
    <location>
        <begin position="322"/>
        <end position="377"/>
    </location>
</feature>
<dbReference type="EMBL" id="LN890976">
    <property type="protein sequence ID" value="CUS13229.1"/>
    <property type="molecule type" value="Genomic_DNA"/>
</dbReference>
<proteinExistence type="predicted"/>
<feature type="compositionally biased region" description="Polar residues" evidence="1">
    <location>
        <begin position="225"/>
        <end position="247"/>
    </location>
</feature>
<feature type="region of interest" description="Disordered" evidence="1">
    <location>
        <begin position="497"/>
        <end position="521"/>
    </location>
</feature>
<feature type="compositionally biased region" description="Polar residues" evidence="1">
    <location>
        <begin position="338"/>
        <end position="355"/>
    </location>
</feature>
<feature type="region of interest" description="Disordered" evidence="1">
    <location>
        <begin position="50"/>
        <end position="75"/>
    </location>
</feature>
<feature type="region of interest" description="Disordered" evidence="1">
    <location>
        <begin position="405"/>
        <end position="432"/>
    </location>
</feature>
<organism evidence="3 4">
    <name type="scientific">Tuber aestivum</name>
    <name type="common">summer truffle</name>
    <dbReference type="NCBI Taxonomy" id="59557"/>
    <lineage>
        <taxon>Eukaryota</taxon>
        <taxon>Fungi</taxon>
        <taxon>Dikarya</taxon>
        <taxon>Ascomycota</taxon>
        <taxon>Pezizomycotina</taxon>
        <taxon>Pezizomycetes</taxon>
        <taxon>Pezizales</taxon>
        <taxon>Tuberaceae</taxon>
        <taxon>Tuber</taxon>
    </lineage>
</organism>
<evidence type="ECO:0000259" key="2">
    <source>
        <dbReference type="Pfam" id="PF11223"/>
    </source>
</evidence>
<feature type="compositionally biased region" description="Polar residues" evidence="1">
    <location>
        <begin position="362"/>
        <end position="377"/>
    </location>
</feature>
<dbReference type="Pfam" id="PF11223">
    <property type="entry name" value="DUF3020"/>
    <property type="match status" value="1"/>
</dbReference>
<gene>
    <name evidence="3" type="ORF">GSTUAT00002676001</name>
</gene>
<dbReference type="InterPro" id="IPR021386">
    <property type="entry name" value="SPP41_DUF3020"/>
</dbReference>
<feature type="region of interest" description="Disordered" evidence="1">
    <location>
        <begin position="220"/>
        <end position="285"/>
    </location>
</feature>
<feature type="compositionally biased region" description="Polar residues" evidence="1">
    <location>
        <begin position="411"/>
        <end position="432"/>
    </location>
</feature>
<sequence>MDVDMRLIEALAGHHGHHLQNPAPAQTESNKLSEFASAVSELTNILRSNGQVPQGRENSSHPNGHLSQSHSDEAQASQFAAALHLGVSDRVLLQSLRLGHESLQELLGCSLSAAISIQEGLQNKDGTQNNPHLPVSESSGIGRDSHNEEESAEAQRIMVELSQPATRANSPPPSAHGPGSFSEHSGTSPASHPNGLAREDSQSISPAPYRSNSQVLEMSPAMDAQTPQWSARNSTGRLPNLVGSNSRARQDGAFEDPVKAAERERVRGENRVRKKRWRESNQDRNKDNDLRCRVTKRGNKIWGLEDCEEKRLWMKHEFFRRRSKREAKERARAADETGPNTGAGSSSVFQAYNSSPAPPMSAANTNPIFGNFQTPPLDSQADQTRVALQDLVSLLHSPNATQNLEAAKPQAVQTASRSNSQGQPGNDLCSQQMEPHQPMEIQNTASCTSSDRDNGNPSGLEEIVWPTHEESSPVYHNSSQIKDIVAALRVRFNAPPGALAGGEPQKPLESPMPRWPGPGTDEDRFLETVEVKTELSEVPPDTLQSTEQAESQFQAQQLGNAAHMAQQQGIEGAIEKLSDADIDALFPTNADGEPDLDDEILERLVAESGLCMDELLSRTMEPEAPAILVSSQPSVAQSEHRNTGDLVGDDSEESMSLEQINALLEDLTESMDLDESIDTSPPHSRDIVSHDQATVDPTLDTIATLTSNWRNHQYPSTSSANTISRGTMRCSPDNSSPLSRRVRKPPPQNPIALTQQIQAILQSSDHSQPISRHQVNSSYAASFGHSENMNKRLMKPPPYRPTSKPPSVGITTGPGAAATSHAKSNEHEKKIKSMGFPPLMAGMKPK</sequence>
<feature type="region of interest" description="Disordered" evidence="1">
    <location>
        <begin position="630"/>
        <end position="654"/>
    </location>
</feature>
<accession>A0A292Q093</accession>
<dbReference type="AlphaFoldDB" id="A0A292Q093"/>
<name>A0A292Q093_9PEZI</name>
<feature type="region of interest" description="Disordered" evidence="1">
    <location>
        <begin position="122"/>
        <end position="208"/>
    </location>
</feature>
<feature type="compositionally biased region" description="Polar residues" evidence="1">
    <location>
        <begin position="182"/>
        <end position="191"/>
    </location>
</feature>
<feature type="domain" description="DUF3020" evidence="2">
    <location>
        <begin position="270"/>
        <end position="318"/>
    </location>
</feature>
<feature type="region of interest" description="Disordered" evidence="1">
    <location>
        <begin position="796"/>
        <end position="846"/>
    </location>
</feature>
<evidence type="ECO:0000313" key="4">
    <source>
        <dbReference type="Proteomes" id="UP001412239"/>
    </source>
</evidence>
<evidence type="ECO:0000313" key="3">
    <source>
        <dbReference type="EMBL" id="CUS13229.1"/>
    </source>
</evidence>
<feature type="compositionally biased region" description="Polar residues" evidence="1">
    <location>
        <begin position="122"/>
        <end position="139"/>
    </location>
</feature>
<dbReference type="Proteomes" id="UP001412239">
    <property type="component" value="Unassembled WGS sequence"/>
</dbReference>